<protein>
    <submittedName>
        <fullName evidence="6">Thioesterase domain-containing protein</fullName>
    </submittedName>
</protein>
<evidence type="ECO:0000313" key="6">
    <source>
        <dbReference type="EMBL" id="MCY1009398.1"/>
    </source>
</evidence>
<dbReference type="Proteomes" id="UP001150924">
    <property type="component" value="Unassembled WGS sequence"/>
</dbReference>
<dbReference type="PANTHER" id="PTHR45681:SF6">
    <property type="entry name" value="POLYKETIDE SYNTHASE 37"/>
    <property type="match status" value="1"/>
</dbReference>
<dbReference type="InterPro" id="IPR050444">
    <property type="entry name" value="Polyketide_Synthase"/>
</dbReference>
<name>A0A9X3ESI5_9BACT</name>
<dbReference type="Gene3D" id="3.40.50.150">
    <property type="entry name" value="Vaccinia Virus protein VP39"/>
    <property type="match status" value="1"/>
</dbReference>
<evidence type="ECO:0000256" key="2">
    <source>
        <dbReference type="ARBA" id="ARBA00022553"/>
    </source>
</evidence>
<comment type="caution">
    <text evidence="6">The sequence shown here is derived from an EMBL/GenBank/DDBJ whole genome shotgun (WGS) entry which is preliminary data.</text>
</comment>
<dbReference type="SUPFAM" id="SSF47336">
    <property type="entry name" value="ACP-like"/>
    <property type="match status" value="1"/>
</dbReference>
<dbReference type="SMART" id="SM00823">
    <property type="entry name" value="PKS_PP"/>
    <property type="match status" value="1"/>
</dbReference>
<keyword evidence="3" id="KW-0808">Transferase</keyword>
<dbReference type="InterPro" id="IPR006162">
    <property type="entry name" value="Ppantetheine_attach_site"/>
</dbReference>
<dbReference type="Pfam" id="PF08242">
    <property type="entry name" value="Methyltransf_12"/>
    <property type="match status" value="1"/>
</dbReference>
<evidence type="ECO:0000256" key="4">
    <source>
        <dbReference type="SAM" id="MobiDB-lite"/>
    </source>
</evidence>
<dbReference type="GO" id="GO:0031177">
    <property type="term" value="F:phosphopantetheine binding"/>
    <property type="evidence" value="ECO:0007669"/>
    <property type="project" value="InterPro"/>
</dbReference>
<dbReference type="PANTHER" id="PTHR45681">
    <property type="entry name" value="POLYKETIDE SYNTHASE 44-RELATED"/>
    <property type="match status" value="1"/>
</dbReference>
<dbReference type="SUPFAM" id="SSF53474">
    <property type="entry name" value="alpha/beta-Hydrolases"/>
    <property type="match status" value="1"/>
</dbReference>
<feature type="domain" description="Carrier" evidence="5">
    <location>
        <begin position="227"/>
        <end position="302"/>
    </location>
</feature>
<dbReference type="SUPFAM" id="SSF53335">
    <property type="entry name" value="S-adenosyl-L-methionine-dependent methyltransferases"/>
    <property type="match status" value="1"/>
</dbReference>
<evidence type="ECO:0000256" key="3">
    <source>
        <dbReference type="ARBA" id="ARBA00022679"/>
    </source>
</evidence>
<dbReference type="InterPro" id="IPR020806">
    <property type="entry name" value="PKS_PP-bd"/>
</dbReference>
<dbReference type="AlphaFoldDB" id="A0A9X3ESI5"/>
<feature type="region of interest" description="Disordered" evidence="4">
    <location>
        <begin position="204"/>
        <end position="229"/>
    </location>
</feature>
<dbReference type="Pfam" id="PF00975">
    <property type="entry name" value="Thioesterase"/>
    <property type="match status" value="1"/>
</dbReference>
<dbReference type="GO" id="GO:0016740">
    <property type="term" value="F:transferase activity"/>
    <property type="evidence" value="ECO:0007669"/>
    <property type="project" value="UniProtKB-KW"/>
</dbReference>
<dbReference type="InterPro" id="IPR013217">
    <property type="entry name" value="Methyltransf_12"/>
</dbReference>
<dbReference type="PROSITE" id="PS50075">
    <property type="entry name" value="CARRIER"/>
    <property type="match status" value="1"/>
</dbReference>
<organism evidence="6 7">
    <name type="scientific">Nannocystis pusilla</name>
    <dbReference type="NCBI Taxonomy" id="889268"/>
    <lineage>
        <taxon>Bacteria</taxon>
        <taxon>Pseudomonadati</taxon>
        <taxon>Myxococcota</taxon>
        <taxon>Polyangia</taxon>
        <taxon>Nannocystales</taxon>
        <taxon>Nannocystaceae</taxon>
        <taxon>Nannocystis</taxon>
    </lineage>
</organism>
<accession>A0A9X3ESI5</accession>
<dbReference type="InterPro" id="IPR001031">
    <property type="entry name" value="Thioesterase"/>
</dbReference>
<dbReference type="Gene3D" id="1.10.1200.10">
    <property type="entry name" value="ACP-like"/>
    <property type="match status" value="1"/>
</dbReference>
<evidence type="ECO:0000259" key="5">
    <source>
        <dbReference type="PROSITE" id="PS50075"/>
    </source>
</evidence>
<reference evidence="6" key="1">
    <citation type="submission" date="2022-11" db="EMBL/GenBank/DDBJ databases">
        <title>Minimal conservation of predation-associated metabolite biosynthetic gene clusters underscores biosynthetic potential of Myxococcota including descriptions for ten novel species: Archangium lansinium sp. nov., Myxococcus landrumus sp. nov., Nannocystis bai.</title>
        <authorList>
            <person name="Ahearne A."/>
            <person name="Stevens C."/>
            <person name="Phillips K."/>
        </authorList>
    </citation>
    <scope>NUCLEOTIDE SEQUENCE</scope>
    <source>
        <strain evidence="6">Na p29</strain>
    </source>
</reference>
<evidence type="ECO:0000313" key="7">
    <source>
        <dbReference type="Proteomes" id="UP001150924"/>
    </source>
</evidence>
<gene>
    <name evidence="6" type="ORF">OV079_28320</name>
</gene>
<dbReference type="Gene3D" id="3.40.50.1820">
    <property type="entry name" value="alpha/beta hydrolase"/>
    <property type="match status" value="1"/>
</dbReference>
<dbReference type="EMBL" id="JAPNKE010000002">
    <property type="protein sequence ID" value="MCY1009398.1"/>
    <property type="molecule type" value="Genomic_DNA"/>
</dbReference>
<evidence type="ECO:0000256" key="1">
    <source>
        <dbReference type="ARBA" id="ARBA00022450"/>
    </source>
</evidence>
<dbReference type="InterPro" id="IPR029063">
    <property type="entry name" value="SAM-dependent_MTases_sf"/>
</dbReference>
<proteinExistence type="predicted"/>
<dbReference type="Pfam" id="PF00550">
    <property type="entry name" value="PP-binding"/>
    <property type="match status" value="1"/>
</dbReference>
<keyword evidence="1" id="KW-0596">Phosphopantetheine</keyword>
<keyword evidence="2" id="KW-0597">Phosphoprotein</keyword>
<dbReference type="InterPro" id="IPR029058">
    <property type="entry name" value="AB_hydrolase_fold"/>
</dbReference>
<sequence>MVRDLVLRAVRSAHGAPLRILEFGGGQGRLTWELAPLLDGLDVEYWFTDISRYFTLEAEKRARDEALEGMRFSRLDLDEDPIHQGYPRGNFDIIVGLDALHVARDLTASVAGLRHILREDGLLIVVEVTRLATWHTALWGLEEGWWSFTDTELRRGSPVLPAADWQALFERQNFRCTRVLPEEASERAATDHVVIAAQAHPIGSQPAATPIEPPAPARAGTGRPATPPRSEHERVIAALWQQALGTPCEDIHANFFALGGDSLIAVGLLTRLRAAFAVRLDSHALLERPTIAQLGEFIDAQRRAAAEPDLAPRPADNLVQLRGGGLARPLFLVHAVGGHVYSYAELAAHLQLDQAVFGLRAFAADERRAHAGSIESIARAYLGRVRAVQPEGPYHIGGWSFGGAVAFEMAALRAAGQTVLPLLIDSPAPTYFRDVAAAVEARAFRVFAAELGGAEPGAAEIAALEAMPPQERLSALFARIQQSRSAPEIVELRQLEELLQVLSDNIRTWCRYEPRHSPGPLLQFRARDPASFLVARERALGGALGWEPFADPVEAWEIPGDHFSIMKGDNVARLAAAMRPHLTK</sequence>
<dbReference type="InterPro" id="IPR036736">
    <property type="entry name" value="ACP-like_sf"/>
</dbReference>
<dbReference type="PROSITE" id="PS00012">
    <property type="entry name" value="PHOSPHOPANTETHEINE"/>
    <property type="match status" value="1"/>
</dbReference>
<dbReference type="InterPro" id="IPR009081">
    <property type="entry name" value="PP-bd_ACP"/>
</dbReference>
<keyword evidence="7" id="KW-1185">Reference proteome</keyword>